<comment type="caution">
    <text evidence="3">The sequence shown here is derived from an EMBL/GenBank/DDBJ whole genome shotgun (WGS) entry which is preliminary data.</text>
</comment>
<name>A0ABS7SJE5_9BURK</name>
<dbReference type="RefSeq" id="WP_223464638.1">
    <property type="nucleotide sequence ID" value="NZ_JAFBIL020000001.1"/>
</dbReference>
<keyword evidence="2" id="KW-1133">Transmembrane helix</keyword>
<organism evidence="3 4">
    <name type="scientific">Massilia soli</name>
    <dbReference type="NCBI Taxonomy" id="2792854"/>
    <lineage>
        <taxon>Bacteria</taxon>
        <taxon>Pseudomonadati</taxon>
        <taxon>Pseudomonadota</taxon>
        <taxon>Betaproteobacteria</taxon>
        <taxon>Burkholderiales</taxon>
        <taxon>Oxalobacteraceae</taxon>
        <taxon>Telluria group</taxon>
        <taxon>Massilia</taxon>
    </lineage>
</organism>
<evidence type="ECO:0000256" key="1">
    <source>
        <dbReference type="SAM" id="MobiDB-lite"/>
    </source>
</evidence>
<dbReference type="Proteomes" id="UP000809349">
    <property type="component" value="Unassembled WGS sequence"/>
</dbReference>
<evidence type="ECO:0000313" key="3">
    <source>
        <dbReference type="EMBL" id="MBZ2205940.1"/>
    </source>
</evidence>
<protein>
    <submittedName>
        <fullName evidence="3">DUF4175 domain-containing protein</fullName>
    </submittedName>
</protein>
<proteinExistence type="predicted"/>
<feature type="transmembrane region" description="Helical" evidence="2">
    <location>
        <begin position="115"/>
        <end position="135"/>
    </location>
</feature>
<keyword evidence="2" id="KW-0812">Transmembrane</keyword>
<reference evidence="3 4" key="2">
    <citation type="submission" date="2021-08" db="EMBL/GenBank/DDBJ databases">
        <title>Massilia sp. R798.</title>
        <authorList>
            <person name="Baek J.H."/>
            <person name="Jung H.S."/>
            <person name="Kim K.R."/>
            <person name="Jeon C.O."/>
        </authorList>
    </citation>
    <scope>NUCLEOTIDE SEQUENCE [LARGE SCALE GENOMIC DNA]</scope>
    <source>
        <strain evidence="3 4">R798</strain>
    </source>
</reference>
<reference evidence="3 4" key="1">
    <citation type="submission" date="2021-01" db="EMBL/GenBank/DDBJ databases">
        <authorList>
            <person name="Ruan W."/>
            <person name="Khan S.A."/>
            <person name="Jeon C.O."/>
        </authorList>
    </citation>
    <scope>NUCLEOTIDE SEQUENCE [LARGE SCALE GENOMIC DNA]</scope>
    <source>
        <strain evidence="3 4">R798</strain>
    </source>
</reference>
<evidence type="ECO:0000256" key="2">
    <source>
        <dbReference type="SAM" id="Phobius"/>
    </source>
</evidence>
<gene>
    <name evidence="3" type="ORF">I4X03_001545</name>
</gene>
<evidence type="ECO:0000313" key="4">
    <source>
        <dbReference type="Proteomes" id="UP000809349"/>
    </source>
</evidence>
<keyword evidence="2" id="KW-0472">Membrane</keyword>
<keyword evidence="4" id="KW-1185">Reference proteome</keyword>
<feature type="transmembrane region" description="Helical" evidence="2">
    <location>
        <begin position="20"/>
        <end position="48"/>
    </location>
</feature>
<feature type="region of interest" description="Disordered" evidence="1">
    <location>
        <begin position="439"/>
        <end position="463"/>
    </location>
</feature>
<sequence>MHANADISRRILLAAVWRRVPLWLAVALPWVLLRTWPGVLACAAWAAWDFIRLRQRVYGNWTRWIDGAVPELEDSSALLVRAETPVGRLQQQRLLARVSSAIGKDRLRAIARERVPLGLHWFAISAVAALGFWAAQLTATDGAVAAPSLARAAAVQKSELAMRITPPKYTGVAASRTAPRDLLVPEQTIVEWCLKMPREGEPPIELSDGQVLKIGQQCVRWTATESVFWRWRGARYNLKVVPDNAPRITVSMPKQMVQVLSPDATSARIAVEVVDDYAVTRATMHLTLARGSGENVRFSDREVPLPGSKDPRVRNWSKDWSLADLGMEPGDELYFFIRAFDNAGRAQQSQSPTYTLRLPGPVEEGEESTALPMLVKPENLRSQRQIIIDTEQLIADMKANPRLAAATLQDRSQKIAGDQAILRRRYGQFLGEESTLFGGEEEHSEGDGHDHGGGGAGGSSAGMIAEYGHMHDESENATMFDEATKKVLRRALSAMWDAEKALRAITPKPALAPEYKALEAIKELQQADRIYLHKTAFAPPAIKEEIRMTGDVVGAKSYRREQAAADQAIPAEVRALLQTLASDGALPALWTRDAQDWIRERIANDDQRLAAQRAVQDVADGCVPCRPVLRAWLRGAITEAPVVLQAKPVTETPFTRAWRSGAKP</sequence>
<accession>A0ABS7SJE5</accession>
<dbReference type="EMBL" id="JAFBIL020000001">
    <property type="protein sequence ID" value="MBZ2205940.1"/>
    <property type="molecule type" value="Genomic_DNA"/>
</dbReference>